<dbReference type="GO" id="GO:1990281">
    <property type="term" value="C:efflux pump complex"/>
    <property type="evidence" value="ECO:0007669"/>
    <property type="project" value="TreeGrafter"/>
</dbReference>
<proteinExistence type="inferred from homology"/>
<evidence type="ECO:0000313" key="5">
    <source>
        <dbReference type="EMBL" id="OXY82421.1"/>
    </source>
</evidence>
<comment type="caution">
    <text evidence="5">The sequence shown here is derived from an EMBL/GenBank/DDBJ whole genome shotgun (WGS) entry which is preliminary data.</text>
</comment>
<keyword evidence="2" id="KW-0175">Coiled coil</keyword>
<gene>
    <name evidence="5" type="ORF">B6S08_02500</name>
</gene>
<comment type="similarity">
    <text evidence="1">Belongs to the membrane fusion protein (MFP) (TC 8.A.1) family.</text>
</comment>
<name>A0A233RGA1_9GAMM</name>
<dbReference type="NCBIfam" id="TIGR01730">
    <property type="entry name" value="RND_mfp"/>
    <property type="match status" value="1"/>
</dbReference>
<dbReference type="GO" id="GO:0015562">
    <property type="term" value="F:efflux transmembrane transporter activity"/>
    <property type="evidence" value="ECO:0007669"/>
    <property type="project" value="TreeGrafter"/>
</dbReference>
<dbReference type="InterPro" id="IPR006143">
    <property type="entry name" value="RND_pump_MFP"/>
</dbReference>
<sequence length="374" mass="40192">MRTRLAWSLAGLLALLPIAGLLVLIKLAQFGAMAEVAENMVIPPERVTAMAVREHQWQPQVTAVGTVSTLQGAVLRTEAEGVVAEVAFAPGARVEAGEVLLRLNDDIERAQLQEAAAAAELARLSLRRARALRQSGSLAQGELDEAESRYRQARARQRLIEAQIAKKMLRAPFAGRLGIRRTSPGQFLDKGTPVVSLQRLDSVLVDFSLPQQRLAGLRIGLPVAITADAWPGMTFEGKVSAFDPELDAVSRSVRVQASLSNPDERLRPGMFVQLTMAQPPVQSLLLVPLTAVIHGPEGDAVLVIERGDGDGAVLRHQPVRLGRRLGDFVAVSEGVSAGEQVVSSGVFKLFPGMAVEVDNRLAPDFSLDPQPDNS</sequence>
<dbReference type="PANTHER" id="PTHR30469">
    <property type="entry name" value="MULTIDRUG RESISTANCE PROTEIN MDTA"/>
    <property type="match status" value="1"/>
</dbReference>
<dbReference type="OrthoDB" id="9806939at2"/>
<protein>
    <submittedName>
        <fullName evidence="5">Efflux transporter periplasmic adaptor subunit</fullName>
    </submittedName>
</protein>
<dbReference type="EMBL" id="NBIM01000001">
    <property type="protein sequence ID" value="OXY82421.1"/>
    <property type="molecule type" value="Genomic_DNA"/>
</dbReference>
<dbReference type="Gene3D" id="1.10.287.470">
    <property type="entry name" value="Helix hairpin bin"/>
    <property type="match status" value="1"/>
</dbReference>
<feature type="domain" description="Multidrug resistance protein MdtA-like C-terminal permuted SH3" evidence="4">
    <location>
        <begin position="285"/>
        <end position="346"/>
    </location>
</feature>
<dbReference type="FunFam" id="2.40.30.170:FF:000010">
    <property type="entry name" value="Efflux RND transporter periplasmic adaptor subunit"/>
    <property type="match status" value="1"/>
</dbReference>
<dbReference type="Gene3D" id="2.40.30.170">
    <property type="match status" value="1"/>
</dbReference>
<dbReference type="AlphaFoldDB" id="A0A233RGA1"/>
<dbReference type="InterPro" id="IPR058627">
    <property type="entry name" value="MdtA-like_C"/>
</dbReference>
<dbReference type="Pfam" id="PF25954">
    <property type="entry name" value="Beta-barrel_RND_2"/>
    <property type="match status" value="1"/>
</dbReference>
<dbReference type="Gene3D" id="2.40.420.20">
    <property type="match status" value="1"/>
</dbReference>
<dbReference type="Proteomes" id="UP000242757">
    <property type="component" value="Unassembled WGS sequence"/>
</dbReference>
<dbReference type="InterPro" id="IPR058792">
    <property type="entry name" value="Beta-barrel_RND_2"/>
</dbReference>
<dbReference type="PANTHER" id="PTHR30469:SF11">
    <property type="entry name" value="BLL4320 PROTEIN"/>
    <property type="match status" value="1"/>
</dbReference>
<dbReference type="Pfam" id="PF25967">
    <property type="entry name" value="RND-MFP_C"/>
    <property type="match status" value="1"/>
</dbReference>
<evidence type="ECO:0000256" key="1">
    <source>
        <dbReference type="ARBA" id="ARBA00009477"/>
    </source>
</evidence>
<accession>A0A233RGA1</accession>
<evidence type="ECO:0000259" key="4">
    <source>
        <dbReference type="Pfam" id="PF25967"/>
    </source>
</evidence>
<keyword evidence="6" id="KW-1185">Reference proteome</keyword>
<dbReference type="SUPFAM" id="SSF111369">
    <property type="entry name" value="HlyD-like secretion proteins"/>
    <property type="match status" value="1"/>
</dbReference>
<evidence type="ECO:0000313" key="6">
    <source>
        <dbReference type="Proteomes" id="UP000242757"/>
    </source>
</evidence>
<reference evidence="5 6" key="1">
    <citation type="submission" date="2017-08" db="EMBL/GenBank/DDBJ databases">
        <title>A Genome Sequence of Oceanimonas doudoroffii ATCC 27123T.</title>
        <authorList>
            <person name="Brennan M.A."/>
            <person name="Maclea K.S."/>
            <person name="Mcclelland W.D."/>
            <person name="Trachtenberg A.M."/>
        </authorList>
    </citation>
    <scope>NUCLEOTIDE SEQUENCE [LARGE SCALE GENOMIC DNA]</scope>
    <source>
        <strain evidence="5 6">ATCC 27123</strain>
    </source>
</reference>
<organism evidence="5 6">
    <name type="scientific">Oceanimonas doudoroffii</name>
    <dbReference type="NCBI Taxonomy" id="84158"/>
    <lineage>
        <taxon>Bacteria</taxon>
        <taxon>Pseudomonadati</taxon>
        <taxon>Pseudomonadota</taxon>
        <taxon>Gammaproteobacteria</taxon>
        <taxon>Aeromonadales</taxon>
        <taxon>Aeromonadaceae</taxon>
        <taxon>Oceanimonas</taxon>
    </lineage>
</organism>
<feature type="coiled-coil region" evidence="2">
    <location>
        <begin position="100"/>
        <end position="163"/>
    </location>
</feature>
<evidence type="ECO:0000256" key="2">
    <source>
        <dbReference type="SAM" id="Coils"/>
    </source>
</evidence>
<feature type="domain" description="CusB-like beta-barrel" evidence="3">
    <location>
        <begin position="205"/>
        <end position="278"/>
    </location>
</feature>
<evidence type="ECO:0000259" key="3">
    <source>
        <dbReference type="Pfam" id="PF25954"/>
    </source>
</evidence>
<dbReference type="RefSeq" id="WP_094199201.1">
    <property type="nucleotide sequence ID" value="NZ_NBIM01000001.1"/>
</dbReference>
<dbReference type="Gene3D" id="2.40.50.100">
    <property type="match status" value="1"/>
</dbReference>